<dbReference type="Gene3D" id="3.40.50.1100">
    <property type="match status" value="2"/>
</dbReference>
<dbReference type="SUPFAM" id="SSF53686">
    <property type="entry name" value="Tryptophan synthase beta subunit-like PLP-dependent enzymes"/>
    <property type="match status" value="1"/>
</dbReference>
<proteinExistence type="inferred from homology"/>
<dbReference type="AlphaFoldDB" id="A0A1I1R134"/>
<evidence type="ECO:0000256" key="1">
    <source>
        <dbReference type="ARBA" id="ARBA00001933"/>
    </source>
</evidence>
<dbReference type="OrthoDB" id="9801249at2"/>
<evidence type="ECO:0000256" key="2">
    <source>
        <dbReference type="ARBA" id="ARBA00008639"/>
    </source>
</evidence>
<gene>
    <name evidence="5" type="ORF">SAMN02745724_04021</name>
</gene>
<sequence length="310" mass="35964">MLLTSSPIEQVSFYNRLFYIKRDDLLHESFSGNKARKFYSFLKGDFSGCHKLISYGSAQANSLFSFSELAKLKGWQFDFYVSHIASFMKQNPKGNYRAALENGANIIEVGDLMPGELLESYVKNTIIPNEKNHLFVPEGGRCQYARMGIDLLAQEIICWAENENITQLKIALPAGTGTTALFLQQYFKQQKYDFEVLTCACIGGDEYLKQQFLELCLDETQHPKILSSSKKYHFGKLYKAFFEIWQKLKLETNIEFELLYDPLGWLTLLEHLEREQIERDRPVLYIHQGGLLGNETMLPRYRRKYHAKLT</sequence>
<dbReference type="EMBL" id="FOLO01000044">
    <property type="protein sequence ID" value="SFD25838.1"/>
    <property type="molecule type" value="Genomic_DNA"/>
</dbReference>
<dbReference type="InterPro" id="IPR027278">
    <property type="entry name" value="ACCD_DCysDesulf"/>
</dbReference>
<evidence type="ECO:0000313" key="6">
    <source>
        <dbReference type="Proteomes" id="UP000198862"/>
    </source>
</evidence>
<reference evidence="5 6" key="1">
    <citation type="submission" date="2016-10" db="EMBL/GenBank/DDBJ databases">
        <authorList>
            <person name="de Groot N.N."/>
        </authorList>
    </citation>
    <scope>NUCLEOTIDE SEQUENCE [LARGE SCALE GENOMIC DNA]</scope>
    <source>
        <strain evidence="5 6">DSM 6059</strain>
    </source>
</reference>
<dbReference type="PANTHER" id="PTHR43780">
    <property type="entry name" value="1-AMINOCYCLOPROPANE-1-CARBOXYLATE DEAMINASE-RELATED"/>
    <property type="match status" value="1"/>
</dbReference>
<dbReference type="PANTHER" id="PTHR43780:SF2">
    <property type="entry name" value="1-AMINOCYCLOPROPANE-1-CARBOXYLATE DEAMINASE-RELATED"/>
    <property type="match status" value="1"/>
</dbReference>
<evidence type="ECO:0000256" key="4">
    <source>
        <dbReference type="PIRSR" id="PIRSR006278-2"/>
    </source>
</evidence>
<keyword evidence="3 4" id="KW-0663">Pyridoxal phosphate</keyword>
<comment type="cofactor">
    <cofactor evidence="1">
        <name>pyridoxal 5'-phosphate</name>
        <dbReference type="ChEBI" id="CHEBI:597326"/>
    </cofactor>
</comment>
<keyword evidence="6" id="KW-1185">Reference proteome</keyword>
<feature type="modified residue" description="N6-(pyridoxal phosphate)lysine" evidence="4">
    <location>
        <position position="34"/>
    </location>
</feature>
<accession>A0A1I1R134</accession>
<organism evidence="5 6">
    <name type="scientific">Pseudoalteromonas denitrificans DSM 6059</name>
    <dbReference type="NCBI Taxonomy" id="1123010"/>
    <lineage>
        <taxon>Bacteria</taxon>
        <taxon>Pseudomonadati</taxon>
        <taxon>Pseudomonadota</taxon>
        <taxon>Gammaproteobacteria</taxon>
        <taxon>Alteromonadales</taxon>
        <taxon>Pseudoalteromonadaceae</taxon>
        <taxon>Pseudoalteromonas</taxon>
    </lineage>
</organism>
<dbReference type="GO" id="GO:0019148">
    <property type="term" value="F:D-cysteine desulfhydrase activity"/>
    <property type="evidence" value="ECO:0007669"/>
    <property type="project" value="TreeGrafter"/>
</dbReference>
<evidence type="ECO:0000256" key="3">
    <source>
        <dbReference type="ARBA" id="ARBA00022898"/>
    </source>
</evidence>
<dbReference type="Proteomes" id="UP000198862">
    <property type="component" value="Unassembled WGS sequence"/>
</dbReference>
<comment type="similarity">
    <text evidence="2">Belongs to the ACC deaminase/D-cysteine desulfhydrase family.</text>
</comment>
<protein>
    <submittedName>
        <fullName evidence="5">1-aminocyclopropane-1-carboxylate deaminase</fullName>
    </submittedName>
</protein>
<name>A0A1I1R134_9GAMM</name>
<dbReference type="STRING" id="1123010.SAMN02745724_04021"/>
<dbReference type="PIRSF" id="PIRSF006278">
    <property type="entry name" value="ACCD_DCysDesulf"/>
    <property type="match status" value="1"/>
</dbReference>
<dbReference type="InterPro" id="IPR036052">
    <property type="entry name" value="TrpB-like_PALP_sf"/>
</dbReference>
<evidence type="ECO:0000313" key="5">
    <source>
        <dbReference type="EMBL" id="SFD25838.1"/>
    </source>
</evidence>
<dbReference type="RefSeq" id="WP_091988850.1">
    <property type="nucleotide sequence ID" value="NZ_FOLO01000044.1"/>
</dbReference>